<evidence type="ECO:0000313" key="1">
    <source>
        <dbReference type="EMBL" id="KAI0039905.1"/>
    </source>
</evidence>
<dbReference type="Proteomes" id="UP000814033">
    <property type="component" value="Unassembled WGS sequence"/>
</dbReference>
<reference evidence="1" key="1">
    <citation type="submission" date="2021-02" db="EMBL/GenBank/DDBJ databases">
        <authorList>
            <consortium name="DOE Joint Genome Institute"/>
            <person name="Ahrendt S."/>
            <person name="Looney B.P."/>
            <person name="Miyauchi S."/>
            <person name="Morin E."/>
            <person name="Drula E."/>
            <person name="Courty P.E."/>
            <person name="Chicoki N."/>
            <person name="Fauchery L."/>
            <person name="Kohler A."/>
            <person name="Kuo A."/>
            <person name="Labutti K."/>
            <person name="Pangilinan J."/>
            <person name="Lipzen A."/>
            <person name="Riley R."/>
            <person name="Andreopoulos W."/>
            <person name="He G."/>
            <person name="Johnson J."/>
            <person name="Barry K.W."/>
            <person name="Grigoriev I.V."/>
            <person name="Nagy L."/>
            <person name="Hibbett D."/>
            <person name="Henrissat B."/>
            <person name="Matheny P.B."/>
            <person name="Labbe J."/>
            <person name="Martin F."/>
        </authorList>
    </citation>
    <scope>NUCLEOTIDE SEQUENCE</scope>
    <source>
        <strain evidence="1">FP105234-sp</strain>
    </source>
</reference>
<accession>A0ACB8R7I9</accession>
<name>A0ACB8R7I9_9AGAM</name>
<evidence type="ECO:0000313" key="2">
    <source>
        <dbReference type="Proteomes" id="UP000814033"/>
    </source>
</evidence>
<organism evidence="1 2">
    <name type="scientific">Auriscalpium vulgare</name>
    <dbReference type="NCBI Taxonomy" id="40419"/>
    <lineage>
        <taxon>Eukaryota</taxon>
        <taxon>Fungi</taxon>
        <taxon>Dikarya</taxon>
        <taxon>Basidiomycota</taxon>
        <taxon>Agaricomycotina</taxon>
        <taxon>Agaricomycetes</taxon>
        <taxon>Russulales</taxon>
        <taxon>Auriscalpiaceae</taxon>
        <taxon>Auriscalpium</taxon>
    </lineage>
</organism>
<gene>
    <name evidence="1" type="ORF">FA95DRAFT_1612202</name>
</gene>
<keyword evidence="2" id="KW-1185">Reference proteome</keyword>
<protein>
    <submittedName>
        <fullName evidence="1">Uncharacterized protein</fullName>
    </submittedName>
</protein>
<sequence>MDRKFQCRGCLHQFSFSGLSRHLLLTSQPRCVAFRDAQRAYRTARRPTSRSPSPVAGPSTHPVHHTPEPSLSHPDDSDHELPDDASFPGDFYGTDYQDDDFTWAHAGEEDEEQAEDHLHDPAGPLDDEPGDDDLPIDDVDRFEAVEVHREREASPRPETLDEDEELGENLSAVHPGQPAWDETVVVPFPGAAGAVVANAEPGGYNKYGESVMGDPTNEYHPFPSKLAWEVAKWAKLRGPTSTALTDLLSIDEVYERLNLPFKNAKELNAIIDHQLPRRPRFKQDRVSVGGQSFDVYYRDALECIKALYSDPEFAPHMAFAPERHYADEDQTNRVYNEMKTGKWWWRVQQALEQRKAGATVVPLLISTDGTQLTLFRNKSAYPIYLTIGNIPKDIRRKPSRRAQILLGYLPTSRLTHIKDKETRRRALANVFHACMRKILRALRAAGLDGVNMASGDGVVRRCHPILAAYIGDYPEQCRVVGCKNRECPKGCVMEPGQLGDLADFERRDMEDVLDALATAADGPEAYLQACSAIGIKPLHHPFWEDLPLTNIYESITPDILHQLYQGLVKRVIGWLKKIVGEDEIDARFHLEGVRLTPSPSRESPAGS</sequence>
<proteinExistence type="predicted"/>
<reference evidence="1" key="2">
    <citation type="journal article" date="2022" name="New Phytol.">
        <title>Evolutionary transition to the ectomycorrhizal habit in the genomes of a hyperdiverse lineage of mushroom-forming fungi.</title>
        <authorList>
            <person name="Looney B."/>
            <person name="Miyauchi S."/>
            <person name="Morin E."/>
            <person name="Drula E."/>
            <person name="Courty P.E."/>
            <person name="Kohler A."/>
            <person name="Kuo A."/>
            <person name="LaButti K."/>
            <person name="Pangilinan J."/>
            <person name="Lipzen A."/>
            <person name="Riley R."/>
            <person name="Andreopoulos W."/>
            <person name="He G."/>
            <person name="Johnson J."/>
            <person name="Nolan M."/>
            <person name="Tritt A."/>
            <person name="Barry K.W."/>
            <person name="Grigoriev I.V."/>
            <person name="Nagy L.G."/>
            <person name="Hibbett D."/>
            <person name="Henrissat B."/>
            <person name="Matheny P.B."/>
            <person name="Labbe J."/>
            <person name="Martin F.M."/>
        </authorList>
    </citation>
    <scope>NUCLEOTIDE SEQUENCE</scope>
    <source>
        <strain evidence="1">FP105234-sp</strain>
    </source>
</reference>
<comment type="caution">
    <text evidence="1">The sequence shown here is derived from an EMBL/GenBank/DDBJ whole genome shotgun (WGS) entry which is preliminary data.</text>
</comment>
<dbReference type="EMBL" id="MU276249">
    <property type="protein sequence ID" value="KAI0039905.1"/>
    <property type="molecule type" value="Genomic_DNA"/>
</dbReference>